<proteinExistence type="predicted"/>
<feature type="region of interest" description="Disordered" evidence="1">
    <location>
        <begin position="551"/>
        <end position="571"/>
    </location>
</feature>
<feature type="region of interest" description="Disordered" evidence="1">
    <location>
        <begin position="327"/>
        <end position="405"/>
    </location>
</feature>
<feature type="compositionally biased region" description="Pro residues" evidence="1">
    <location>
        <begin position="557"/>
        <end position="566"/>
    </location>
</feature>
<dbReference type="EMBL" id="LR862152">
    <property type="protein sequence ID" value="CAD1834397.1"/>
    <property type="molecule type" value="Genomic_DNA"/>
</dbReference>
<reference evidence="2" key="1">
    <citation type="submission" date="2020-07" db="EMBL/GenBank/DDBJ databases">
        <authorList>
            <person name="Lin J."/>
        </authorList>
    </citation>
    <scope>NUCLEOTIDE SEQUENCE</scope>
</reference>
<feature type="region of interest" description="Disordered" evidence="1">
    <location>
        <begin position="1"/>
        <end position="25"/>
    </location>
</feature>
<organism evidence="2">
    <name type="scientific">Ananas comosus var. bracteatus</name>
    <name type="common">red pineapple</name>
    <dbReference type="NCBI Taxonomy" id="296719"/>
    <lineage>
        <taxon>Eukaryota</taxon>
        <taxon>Viridiplantae</taxon>
        <taxon>Streptophyta</taxon>
        <taxon>Embryophyta</taxon>
        <taxon>Tracheophyta</taxon>
        <taxon>Spermatophyta</taxon>
        <taxon>Magnoliopsida</taxon>
        <taxon>Liliopsida</taxon>
        <taxon>Poales</taxon>
        <taxon>Bromeliaceae</taxon>
        <taxon>Bromelioideae</taxon>
        <taxon>Ananas</taxon>
    </lineage>
</organism>
<protein>
    <recommendedName>
        <fullName evidence="3">DUF4283 domain-containing protein</fullName>
    </recommendedName>
</protein>
<feature type="compositionally biased region" description="Basic and acidic residues" evidence="1">
    <location>
        <begin position="275"/>
        <end position="290"/>
    </location>
</feature>
<gene>
    <name evidence="2" type="ORF">CB5_LOCUS17608</name>
</gene>
<evidence type="ECO:0000313" key="2">
    <source>
        <dbReference type="EMBL" id="CAD1834397.1"/>
    </source>
</evidence>
<evidence type="ECO:0000256" key="1">
    <source>
        <dbReference type="SAM" id="MobiDB-lite"/>
    </source>
</evidence>
<sequence length="621" mass="65168">MGSLAPPPSPPPPPPPAPSCLYPPLATSGPTDPHLLLPHLAPVPHPLPCDLRSSGVPRDVHMSVLAIPLKMPQISPAGAPSLSGCVALAEVRSRLPGNAKEVLSRGLAARFGGESRDYGVADFRQSSLAVFFLNWVARESAIGRSPFRFEALDFFFSKWQESGELERGHLRHKAWIRLHHWPILCWNEEDVKAAVSDFGELWDIDPLSESQADLNRGRKLIPFCWGKALIEDWVSTLGGSGGVHPPIGFQLGLGEAIFGPPPGPRLTAEPWRPPDWGDHHPAARCGDHGQGEYSNSNSNSPCPVIDTLLPSDMPCLLADADPSVTPLASNYPPASDDKGKQVVGLDSISSGPQAADPSESPLASIYPRASGVKEKKVVGLDSTASGPQDADPSETPLASKFPLASDDNGEKVAGLDSFASGPQAITRGAISYSLARPINRSSPNFVLTPASGSKGCGLDSRPPLLPSTLGTIHSAPSNLLPSRRSLRLAAKHRGTKKSSLIRAQETMCKKFKLVRFAAKSACPPPSSSSSSSSAVANEAVPVGSMNGTSLLLEPSILPHPAPPPSPSKDTAFSLTQSEIQQVLDSCGVRPKDGGTSIRAFSAAPGLAADGGAAQVPAVPDL</sequence>
<accession>A0A6V7PUA7</accession>
<feature type="compositionally biased region" description="Pro residues" evidence="1">
    <location>
        <begin position="1"/>
        <end position="18"/>
    </location>
</feature>
<feature type="region of interest" description="Disordered" evidence="1">
    <location>
        <begin position="262"/>
        <end position="299"/>
    </location>
</feature>
<dbReference type="AlphaFoldDB" id="A0A6V7PUA7"/>
<evidence type="ECO:0008006" key="3">
    <source>
        <dbReference type="Google" id="ProtNLM"/>
    </source>
</evidence>
<name>A0A6V7PUA7_ANACO</name>